<accession>A0A2G5VUK1</accession>
<comment type="caution">
    <text evidence="1">The sequence shown here is derived from an EMBL/GenBank/DDBJ whole genome shotgun (WGS) entry which is preliminary data.</text>
</comment>
<gene>
    <name evidence="1" type="primary">Cnig_chr_I.g726</name>
    <name evidence="1" type="ORF">B9Z55_000726</name>
</gene>
<dbReference type="OrthoDB" id="5886159at2759"/>
<evidence type="ECO:0000313" key="1">
    <source>
        <dbReference type="EMBL" id="PIC55458.1"/>
    </source>
</evidence>
<dbReference type="EMBL" id="PDUG01000001">
    <property type="protein sequence ID" value="PIC55458.1"/>
    <property type="molecule type" value="Genomic_DNA"/>
</dbReference>
<dbReference type="STRING" id="1611254.A0A2G5VUK1"/>
<dbReference type="AlphaFoldDB" id="A0A2G5VUK1"/>
<evidence type="ECO:0000313" key="2">
    <source>
        <dbReference type="Proteomes" id="UP000230233"/>
    </source>
</evidence>
<proteinExistence type="predicted"/>
<keyword evidence="2" id="KW-1185">Reference proteome</keyword>
<name>A0A2G5VUK1_9PELO</name>
<dbReference type="Proteomes" id="UP000230233">
    <property type="component" value="Chromosome I"/>
</dbReference>
<organism evidence="1 2">
    <name type="scientific">Caenorhabditis nigoni</name>
    <dbReference type="NCBI Taxonomy" id="1611254"/>
    <lineage>
        <taxon>Eukaryota</taxon>
        <taxon>Metazoa</taxon>
        <taxon>Ecdysozoa</taxon>
        <taxon>Nematoda</taxon>
        <taxon>Chromadorea</taxon>
        <taxon>Rhabditida</taxon>
        <taxon>Rhabditina</taxon>
        <taxon>Rhabditomorpha</taxon>
        <taxon>Rhabditoidea</taxon>
        <taxon>Rhabditidae</taxon>
        <taxon>Peloderinae</taxon>
        <taxon>Caenorhabditis</taxon>
    </lineage>
</organism>
<sequence length="144" mass="16166">MWSEMTPCALVNGTGIIVYSLCNECISTILIRDGKYISNFCAKCDKHTFAIKFPGHTEKYMSSFYELEKQTEEQKNATPEVGRTWKDLVPCTVSGRGAIVTAVLAHCCKPTVKVEAGKLTYNFCFDCQKRTGWAKYPKPFKNAS</sequence>
<protein>
    <submittedName>
        <fullName evidence="1">Uncharacterized protein</fullName>
    </submittedName>
</protein>
<reference evidence="2" key="1">
    <citation type="submission" date="2017-10" db="EMBL/GenBank/DDBJ databases">
        <title>Rapid genome shrinkage in a self-fertile nematode reveals novel sperm competition proteins.</title>
        <authorList>
            <person name="Yin D."/>
            <person name="Schwarz E.M."/>
            <person name="Thomas C.G."/>
            <person name="Felde R.L."/>
            <person name="Korf I.F."/>
            <person name="Cutter A.D."/>
            <person name="Schartner C.M."/>
            <person name="Ralston E.J."/>
            <person name="Meyer B.J."/>
            <person name="Haag E.S."/>
        </authorList>
    </citation>
    <scope>NUCLEOTIDE SEQUENCE [LARGE SCALE GENOMIC DNA]</scope>
    <source>
        <strain evidence="2">JU1422</strain>
    </source>
</reference>